<protein>
    <recommendedName>
        <fullName evidence="2">Ferric siderophore reductase C-terminal domain-containing protein</fullName>
    </recommendedName>
</protein>
<evidence type="ECO:0000313" key="3">
    <source>
        <dbReference type="EMBL" id="GAB94947.1"/>
    </source>
</evidence>
<gene>
    <name evidence="3" type="ORF">KILIM_015_00070</name>
</gene>
<dbReference type="EMBL" id="BAHD01000015">
    <property type="protein sequence ID" value="GAB94947.1"/>
    <property type="molecule type" value="Genomic_DNA"/>
</dbReference>
<reference evidence="3 4" key="1">
    <citation type="submission" date="2012-08" db="EMBL/GenBank/DDBJ databases">
        <title>Whole genome shotgun sequence of Kineosphaera limosa NBRC 100340.</title>
        <authorList>
            <person name="Yoshida I."/>
            <person name="Isaki S."/>
            <person name="Hosoyama A."/>
            <person name="Tsuchikane K."/>
            <person name="Katsumata H."/>
            <person name="Ando Y."/>
            <person name="Ohji S."/>
            <person name="Hamada M."/>
            <person name="Tamura T."/>
            <person name="Yamazoe A."/>
            <person name="Yamazaki S."/>
            <person name="Fujita N."/>
        </authorList>
    </citation>
    <scope>NUCLEOTIDE SEQUENCE [LARGE SCALE GENOMIC DNA]</scope>
    <source>
        <strain evidence="3 4">NBRC 100340</strain>
    </source>
</reference>
<proteinExistence type="predicted"/>
<name>K6WS79_9MICO</name>
<feature type="compositionally biased region" description="Basic and acidic residues" evidence="1">
    <location>
        <begin position="190"/>
        <end position="200"/>
    </location>
</feature>
<evidence type="ECO:0000256" key="1">
    <source>
        <dbReference type="SAM" id="MobiDB-lite"/>
    </source>
</evidence>
<dbReference type="Pfam" id="PF11575">
    <property type="entry name" value="FhuF_C"/>
    <property type="match status" value="1"/>
</dbReference>
<feature type="domain" description="Ferric siderophore reductase C-terminal" evidence="2">
    <location>
        <begin position="213"/>
        <end position="235"/>
    </location>
</feature>
<accession>K6WS79</accession>
<sequence length="239" mass="24751">MLRDELCVFGPFVAVETHDDDAMPTPPWLPLTDLLTRADAIEARVAAVAAALGERRPAGAAGPIDARVAASVAHLGIVARLLAPVIATRAIPLPEPLDIDPDPGSIWWQDVLGGPVPLSVVARPAPTSGTQAGSVPDRIPIGVEALTVLMADRHRLGQAVAWGNVGSAANGAANSVARARPDLASAARSAADDTLRDPRVDGGSTRSGAGYRRRSCCLIYRLAADRQAICGDCVLQQSA</sequence>
<feature type="region of interest" description="Disordered" evidence="1">
    <location>
        <begin position="188"/>
        <end position="208"/>
    </location>
</feature>
<dbReference type="GO" id="GO:0051537">
    <property type="term" value="F:2 iron, 2 sulfur cluster binding"/>
    <property type="evidence" value="ECO:0007669"/>
    <property type="project" value="InterPro"/>
</dbReference>
<dbReference type="InterPro" id="IPR024726">
    <property type="entry name" value="FhuF_C"/>
</dbReference>
<evidence type="ECO:0000313" key="4">
    <source>
        <dbReference type="Proteomes" id="UP000008366"/>
    </source>
</evidence>
<dbReference type="STRING" id="1184609.KILIM_015_00070"/>
<keyword evidence="4" id="KW-1185">Reference proteome</keyword>
<evidence type="ECO:0000259" key="2">
    <source>
        <dbReference type="Pfam" id="PF11575"/>
    </source>
</evidence>
<dbReference type="eggNOG" id="COG4114">
    <property type="taxonomic scope" value="Bacteria"/>
</dbReference>
<organism evidence="3 4">
    <name type="scientific">Kineosphaera limosa NBRC 100340</name>
    <dbReference type="NCBI Taxonomy" id="1184609"/>
    <lineage>
        <taxon>Bacteria</taxon>
        <taxon>Bacillati</taxon>
        <taxon>Actinomycetota</taxon>
        <taxon>Actinomycetes</taxon>
        <taxon>Micrococcales</taxon>
        <taxon>Dermatophilaceae</taxon>
        <taxon>Kineosphaera</taxon>
    </lineage>
</organism>
<dbReference type="AlphaFoldDB" id="K6WS79"/>
<comment type="caution">
    <text evidence="3">The sequence shown here is derived from an EMBL/GenBank/DDBJ whole genome shotgun (WGS) entry which is preliminary data.</text>
</comment>
<dbReference type="Proteomes" id="UP000008366">
    <property type="component" value="Unassembled WGS sequence"/>
</dbReference>